<accession>A0A328VP67</accession>
<dbReference type="Gene3D" id="3.40.50.1820">
    <property type="entry name" value="alpha/beta hydrolase"/>
    <property type="match status" value="1"/>
</dbReference>
<dbReference type="InterPro" id="IPR029058">
    <property type="entry name" value="AB_hydrolase_fold"/>
</dbReference>
<proteinExistence type="predicted"/>
<dbReference type="Proteomes" id="UP000248706">
    <property type="component" value="Unassembled WGS sequence"/>
</dbReference>
<evidence type="ECO:0000313" key="4">
    <source>
        <dbReference type="Proteomes" id="UP000248706"/>
    </source>
</evidence>
<organism evidence="3 4">
    <name type="scientific">Thermogemmatispora tikiterensis</name>
    <dbReference type="NCBI Taxonomy" id="1825093"/>
    <lineage>
        <taxon>Bacteria</taxon>
        <taxon>Bacillati</taxon>
        <taxon>Chloroflexota</taxon>
        <taxon>Ktedonobacteria</taxon>
        <taxon>Thermogemmatisporales</taxon>
        <taxon>Thermogemmatisporaceae</taxon>
        <taxon>Thermogemmatispora</taxon>
    </lineage>
</organism>
<dbReference type="EMBL" id="MCIF01000002">
    <property type="protein sequence ID" value="RAQ97463.1"/>
    <property type="molecule type" value="Genomic_DNA"/>
</dbReference>
<dbReference type="PANTHER" id="PTHR43037">
    <property type="entry name" value="UNNAMED PRODUCT-RELATED"/>
    <property type="match status" value="1"/>
</dbReference>
<dbReference type="InterPro" id="IPR001375">
    <property type="entry name" value="Peptidase_S9_cat"/>
</dbReference>
<dbReference type="SUPFAM" id="SSF53474">
    <property type="entry name" value="alpha/beta-Hydrolases"/>
    <property type="match status" value="1"/>
</dbReference>
<gene>
    <name evidence="3" type="ORF">A4R35_18135</name>
</gene>
<keyword evidence="4" id="KW-1185">Reference proteome</keyword>
<evidence type="ECO:0000256" key="1">
    <source>
        <dbReference type="ARBA" id="ARBA00022729"/>
    </source>
</evidence>
<keyword evidence="1" id="KW-0732">Signal</keyword>
<dbReference type="GO" id="GO:0016787">
    <property type="term" value="F:hydrolase activity"/>
    <property type="evidence" value="ECO:0007669"/>
    <property type="project" value="InterPro"/>
</dbReference>
<comment type="caution">
    <text evidence="3">The sequence shown here is derived from an EMBL/GenBank/DDBJ whole genome shotgun (WGS) entry which is preliminary data.</text>
</comment>
<dbReference type="PANTHER" id="PTHR43037:SF1">
    <property type="entry name" value="BLL1128 PROTEIN"/>
    <property type="match status" value="1"/>
</dbReference>
<dbReference type="InterPro" id="IPR050955">
    <property type="entry name" value="Plant_Biomass_Hydrol_Est"/>
</dbReference>
<protein>
    <recommendedName>
        <fullName evidence="2">Peptidase S9 prolyl oligopeptidase catalytic domain-containing protein</fullName>
    </recommendedName>
</protein>
<feature type="domain" description="Peptidase S9 prolyl oligopeptidase catalytic" evidence="2">
    <location>
        <begin position="201"/>
        <end position="247"/>
    </location>
</feature>
<reference evidence="3 4" key="1">
    <citation type="submission" date="2016-08" db="EMBL/GenBank/DDBJ databases">
        <title>Analysis of Carbohydrate Active Enzymes in Thermogemmatispora T81 Reveals Carbohydrate Degradation Ability.</title>
        <authorList>
            <person name="Tomazini A."/>
            <person name="Lal S."/>
            <person name="Stott M."/>
            <person name="Henrissat B."/>
            <person name="Polikarpov I."/>
            <person name="Sparling R."/>
            <person name="Levin D.B."/>
        </authorList>
    </citation>
    <scope>NUCLEOTIDE SEQUENCE [LARGE SCALE GENOMIC DNA]</scope>
    <source>
        <strain evidence="3 4">T81</strain>
    </source>
</reference>
<dbReference type="AlphaFoldDB" id="A0A328VP67"/>
<sequence length="321" mass="35284">MLALACLMSATLYSLRGPLGLRRSVASPLAIQSHRDEQQEPLTSRRLTPAPTASASLLSPALPGLNYLGFTAHIFSQGGNSLVYYLYVPQPLNPQQRYPLVLLLHGGGERSLPYYTAAQNEQLLLNQSYVRVWSSDYQGPANPHIQQRWPCFVLVPQMKQGQQWVNVPINGGSYHQPAQPSIPLQLTKALLDRVLQAYANNIDRTRLYVTGLSNGGYGTWDAIERWPDLFAAAAPIAGAGDPSLAARIKDLPIWAFHGSADPVVPVSGSRDMIAALRAVGGHPRYTEFAGAGHGVWGYVYSLENSPLRVSDFFPWLFSQHR</sequence>
<dbReference type="Pfam" id="PF00326">
    <property type="entry name" value="Peptidase_S9"/>
    <property type="match status" value="1"/>
</dbReference>
<name>A0A328VP67_9CHLR</name>
<evidence type="ECO:0000259" key="2">
    <source>
        <dbReference type="Pfam" id="PF00326"/>
    </source>
</evidence>
<evidence type="ECO:0000313" key="3">
    <source>
        <dbReference type="EMBL" id="RAQ97463.1"/>
    </source>
</evidence>